<dbReference type="PANTHER" id="PTHR35971">
    <property type="entry name" value="SI:DKEY-31G6.6"/>
    <property type="match status" value="1"/>
</dbReference>
<dbReference type="SMART" id="SM00409">
    <property type="entry name" value="IG"/>
    <property type="match status" value="2"/>
</dbReference>
<dbReference type="SUPFAM" id="SSF48726">
    <property type="entry name" value="Immunoglobulin"/>
    <property type="match status" value="2"/>
</dbReference>
<evidence type="ECO:0000259" key="5">
    <source>
        <dbReference type="PROSITE" id="PS50835"/>
    </source>
</evidence>
<evidence type="ECO:0000256" key="3">
    <source>
        <dbReference type="ARBA" id="ARBA00022553"/>
    </source>
</evidence>
<comment type="subcellular location">
    <subcellularLocation>
        <location evidence="1">Cytoplasm</location>
    </subcellularLocation>
</comment>
<keyword evidence="3" id="KW-0597">Phosphoprotein</keyword>
<keyword evidence="7" id="KW-1185">Reference proteome</keyword>
<organism evidence="6 7">
    <name type="scientific">Sinocyclocheilus anshuiensis</name>
    <dbReference type="NCBI Taxonomy" id="1608454"/>
    <lineage>
        <taxon>Eukaryota</taxon>
        <taxon>Metazoa</taxon>
        <taxon>Chordata</taxon>
        <taxon>Craniata</taxon>
        <taxon>Vertebrata</taxon>
        <taxon>Euteleostomi</taxon>
        <taxon>Actinopterygii</taxon>
        <taxon>Neopterygii</taxon>
        <taxon>Teleostei</taxon>
        <taxon>Ostariophysi</taxon>
        <taxon>Cypriniformes</taxon>
        <taxon>Cyprinidae</taxon>
        <taxon>Cyprininae</taxon>
        <taxon>Sinocyclocheilus</taxon>
    </lineage>
</organism>
<dbReference type="InterPro" id="IPR036179">
    <property type="entry name" value="Ig-like_dom_sf"/>
</dbReference>
<dbReference type="Proteomes" id="UP000472260">
    <property type="component" value="Unassembled WGS sequence"/>
</dbReference>
<dbReference type="InterPro" id="IPR013783">
    <property type="entry name" value="Ig-like_fold"/>
</dbReference>
<feature type="domain" description="Ig-like" evidence="5">
    <location>
        <begin position="25"/>
        <end position="63"/>
    </location>
</feature>
<reference evidence="6" key="2">
    <citation type="submission" date="2025-09" db="UniProtKB">
        <authorList>
            <consortium name="Ensembl"/>
        </authorList>
    </citation>
    <scope>IDENTIFICATION</scope>
</reference>
<dbReference type="FunFam" id="2.60.40.10:FF:000707">
    <property type="entry name" value="Obscurin, cytoskeletal calmodulin and titin-interacting RhoGEF"/>
    <property type="match status" value="1"/>
</dbReference>
<name>A0A671QCK8_9TELE</name>
<dbReference type="InterPro" id="IPR007110">
    <property type="entry name" value="Ig-like_dom"/>
</dbReference>
<evidence type="ECO:0000313" key="6">
    <source>
        <dbReference type="Ensembl" id="ENSSANP00000068410.1"/>
    </source>
</evidence>
<feature type="domain" description="Ig-like" evidence="5">
    <location>
        <begin position="92"/>
        <end position="189"/>
    </location>
</feature>
<protein>
    <recommendedName>
        <fullName evidence="5">Ig-like domain-containing protein</fullName>
    </recommendedName>
</protein>
<dbReference type="PANTHER" id="PTHR35971:SF5">
    <property type="entry name" value="OBSCURIN LIKE CYTOSKELETAL ADAPTOR 1"/>
    <property type="match status" value="1"/>
</dbReference>
<accession>A0A671QCK8</accession>
<evidence type="ECO:0000313" key="7">
    <source>
        <dbReference type="Proteomes" id="UP000472260"/>
    </source>
</evidence>
<dbReference type="Pfam" id="PF07679">
    <property type="entry name" value="I-set"/>
    <property type="match status" value="2"/>
</dbReference>
<dbReference type="FunFam" id="2.60.40.10:FF:000228">
    <property type="entry name" value="obscurin isoform X4"/>
    <property type="match status" value="1"/>
</dbReference>
<dbReference type="Ensembl" id="ENSSANT00000072712.1">
    <property type="protein sequence ID" value="ENSSANP00000068410.1"/>
    <property type="gene ID" value="ENSSANG00000034103.1"/>
</dbReference>
<dbReference type="InterPro" id="IPR003598">
    <property type="entry name" value="Ig_sub2"/>
</dbReference>
<keyword evidence="2" id="KW-0963">Cytoplasm</keyword>
<dbReference type="CDD" id="cd00096">
    <property type="entry name" value="Ig"/>
    <property type="match status" value="1"/>
</dbReference>
<proteinExistence type="predicted"/>
<dbReference type="SMART" id="SM00408">
    <property type="entry name" value="IGc2"/>
    <property type="match status" value="2"/>
</dbReference>
<dbReference type="PROSITE" id="PS50835">
    <property type="entry name" value="IG_LIKE"/>
    <property type="match status" value="2"/>
</dbReference>
<dbReference type="AlphaFoldDB" id="A0A671QCK8"/>
<evidence type="ECO:0000256" key="1">
    <source>
        <dbReference type="ARBA" id="ARBA00004496"/>
    </source>
</evidence>
<evidence type="ECO:0000256" key="4">
    <source>
        <dbReference type="ARBA" id="ARBA00023157"/>
    </source>
</evidence>
<dbReference type="InterPro" id="IPR013098">
    <property type="entry name" value="Ig_I-set"/>
</dbReference>
<dbReference type="InterPro" id="IPR052385">
    <property type="entry name" value="Obscurin/Obscurin-like_Reg"/>
</dbReference>
<reference evidence="6" key="1">
    <citation type="submission" date="2025-08" db="UniProtKB">
        <authorList>
            <consortium name="Ensembl"/>
        </authorList>
    </citation>
    <scope>IDENTIFICATION</scope>
</reference>
<dbReference type="GO" id="GO:0005737">
    <property type="term" value="C:cytoplasm"/>
    <property type="evidence" value="ECO:0007669"/>
    <property type="project" value="UniProtKB-SubCell"/>
</dbReference>
<keyword evidence="4" id="KW-1015">Disulfide bond</keyword>
<evidence type="ECO:0000256" key="2">
    <source>
        <dbReference type="ARBA" id="ARBA00022490"/>
    </source>
</evidence>
<dbReference type="Gene3D" id="2.60.40.10">
    <property type="entry name" value="Immunoglobulins"/>
    <property type="match status" value="2"/>
</dbReference>
<dbReference type="InterPro" id="IPR003599">
    <property type="entry name" value="Ig_sub"/>
</dbReference>
<sequence length="203" mass="22757">ASEPRGQRGRECNADVFTYAISSIPAVPISFIKELKNQETDEGKNVILRCELSKAGIPVEWLKGEQTLLPGEKYQMRHIVTILELVIRSPVPEDSGTYICVCEDQRTKAIKLRNQMAEEGNSIILHCEISKPDTPVQWRKGSNLLRSGEKYKIRQRGCMLELKIFNLTQDDSGVYSCTSETAETSANITVSGKLVKFTSKGYQ</sequence>